<evidence type="ECO:0000256" key="1">
    <source>
        <dbReference type="ARBA" id="ARBA00004496"/>
    </source>
</evidence>
<evidence type="ECO:0000256" key="2">
    <source>
        <dbReference type="ARBA" id="ARBA00005199"/>
    </source>
</evidence>
<dbReference type="Pfam" id="PF00128">
    <property type="entry name" value="Alpha-amylase"/>
    <property type="match status" value="1"/>
</dbReference>
<comment type="pathway">
    <text evidence="2 14">Glycan biosynthesis; trehalose biosynthesis.</text>
</comment>
<evidence type="ECO:0000256" key="4">
    <source>
        <dbReference type="ARBA" id="ARBA00012268"/>
    </source>
</evidence>
<dbReference type="NCBIfam" id="TIGR02402">
    <property type="entry name" value="trehalose_TreZ"/>
    <property type="match status" value="1"/>
</dbReference>
<keyword evidence="7 14" id="KW-0378">Hydrolase</keyword>
<dbReference type="Gene3D" id="1.10.10.760">
    <property type="entry name" value="E-set domains of sugar-utilizing enzymes"/>
    <property type="match status" value="1"/>
</dbReference>
<dbReference type="PANTHER" id="PTHR43651:SF11">
    <property type="entry name" value="MALTO-OLIGOSYLTREHALOSE TREHALOHYDROLASE"/>
    <property type="match status" value="1"/>
</dbReference>
<feature type="site" description="Transition state stabilizer" evidence="17">
    <location>
        <position position="397"/>
    </location>
</feature>
<name>A0A3P1CYM7_9BACT</name>
<dbReference type="OrthoDB" id="9761875at2"/>
<feature type="binding site" evidence="16">
    <location>
        <begin position="264"/>
        <end position="269"/>
    </location>
    <ligand>
        <name>substrate</name>
    </ligand>
</feature>
<dbReference type="InterPro" id="IPR006047">
    <property type="entry name" value="GH13_cat_dom"/>
</dbReference>
<evidence type="ECO:0000256" key="3">
    <source>
        <dbReference type="ARBA" id="ARBA00008061"/>
    </source>
</evidence>
<dbReference type="EC" id="3.2.1.141" evidence="4 13"/>
<evidence type="ECO:0000256" key="7">
    <source>
        <dbReference type="ARBA" id="ARBA00022801"/>
    </source>
</evidence>
<evidence type="ECO:0000256" key="6">
    <source>
        <dbReference type="ARBA" id="ARBA00022490"/>
    </source>
</evidence>
<evidence type="ECO:0000256" key="11">
    <source>
        <dbReference type="ARBA" id="ARBA00033284"/>
    </source>
</evidence>
<dbReference type="Gene3D" id="3.20.20.80">
    <property type="entry name" value="Glycosidases"/>
    <property type="match status" value="1"/>
</dbReference>
<comment type="similarity">
    <text evidence="3 14">Belongs to the glycosyl hydrolase 13 family.</text>
</comment>
<proteinExistence type="inferred from homology"/>
<evidence type="ECO:0000256" key="10">
    <source>
        <dbReference type="ARBA" id="ARBA00032057"/>
    </source>
</evidence>
<dbReference type="RefSeq" id="WP_124905349.1">
    <property type="nucleotide sequence ID" value="NZ_RQJP01000001.1"/>
</dbReference>
<dbReference type="CDD" id="cd02853">
    <property type="entry name" value="E_set_MTHase_like_N"/>
    <property type="match status" value="1"/>
</dbReference>
<dbReference type="EMBL" id="RQJP01000001">
    <property type="protein sequence ID" value="RRB18096.1"/>
    <property type="molecule type" value="Genomic_DNA"/>
</dbReference>
<dbReference type="Proteomes" id="UP000274271">
    <property type="component" value="Unassembled WGS sequence"/>
</dbReference>
<dbReference type="GO" id="GO:0005992">
    <property type="term" value="P:trehalose biosynthetic process"/>
    <property type="evidence" value="ECO:0007669"/>
    <property type="project" value="UniProtKB-UniRule"/>
</dbReference>
<dbReference type="CDD" id="cd11325">
    <property type="entry name" value="AmyAc_GTHase"/>
    <property type="match status" value="1"/>
</dbReference>
<evidence type="ECO:0000256" key="9">
    <source>
        <dbReference type="ARBA" id="ARBA00023295"/>
    </source>
</evidence>
<feature type="binding site" evidence="16">
    <location>
        <begin position="328"/>
        <end position="332"/>
    </location>
    <ligand>
        <name>substrate</name>
    </ligand>
</feature>
<dbReference type="PIRSF" id="PIRSF006337">
    <property type="entry name" value="Trehalose_TreZ"/>
    <property type="match status" value="1"/>
</dbReference>
<organism evidence="19 20">
    <name type="scientific">Larkinella knui</name>
    <dbReference type="NCBI Taxonomy" id="2025310"/>
    <lineage>
        <taxon>Bacteria</taxon>
        <taxon>Pseudomonadati</taxon>
        <taxon>Bacteroidota</taxon>
        <taxon>Cytophagia</taxon>
        <taxon>Cytophagales</taxon>
        <taxon>Spirosomataceae</taxon>
        <taxon>Larkinella</taxon>
    </lineage>
</organism>
<dbReference type="InterPro" id="IPR013783">
    <property type="entry name" value="Ig-like_fold"/>
</dbReference>
<accession>A0A3P1CYM7</accession>
<feature type="active site" description="Nucleophile" evidence="15">
    <location>
        <position position="266"/>
    </location>
</feature>
<dbReference type="GO" id="GO:0033942">
    <property type="term" value="F:4-alpha-D-(1-&gt;4)-alpha-D-glucanotrehalose trehalohydrolase activity"/>
    <property type="evidence" value="ECO:0007669"/>
    <property type="project" value="UniProtKB-EC"/>
</dbReference>
<comment type="catalytic activity">
    <reaction evidence="12 14">
        <text>hydrolysis of (1-&gt;4)-alpha-D-glucosidic linkage in 4-alpha-D-[(1-&gt;4)-alpha-D-glucanosyl]n trehalose to yield trehalose and (1-&gt;4)-alpha-D-glucan.</text>
        <dbReference type="EC" id="3.2.1.141"/>
    </reaction>
</comment>
<evidence type="ECO:0000256" key="8">
    <source>
        <dbReference type="ARBA" id="ARBA00023277"/>
    </source>
</evidence>
<evidence type="ECO:0000256" key="16">
    <source>
        <dbReference type="PIRSR" id="PIRSR006337-2"/>
    </source>
</evidence>
<protein>
    <recommendedName>
        <fullName evidence="5 13">Malto-oligosyltrehalose trehalohydrolase</fullName>
        <shortName evidence="14">MTHase</shortName>
        <ecNumber evidence="4 13">3.2.1.141</ecNumber>
    </recommendedName>
    <alternativeName>
        <fullName evidence="11 14">4-alpha-D-((1-&gt;4)-alpha-D-glucano)trehalose trehalohydrolase</fullName>
    </alternativeName>
    <alternativeName>
        <fullName evidence="10 14">Maltooligosyl trehalose trehalohydrolase</fullName>
    </alternativeName>
</protein>
<comment type="subcellular location">
    <subcellularLocation>
        <location evidence="1 15">Cytoplasm</location>
    </subcellularLocation>
</comment>
<dbReference type="InterPro" id="IPR014756">
    <property type="entry name" value="Ig_E-set"/>
</dbReference>
<dbReference type="AlphaFoldDB" id="A0A3P1CYM7"/>
<evidence type="ECO:0000256" key="17">
    <source>
        <dbReference type="PIRSR" id="PIRSR006337-3"/>
    </source>
</evidence>
<dbReference type="InterPro" id="IPR017853">
    <property type="entry name" value="GH"/>
</dbReference>
<dbReference type="GO" id="GO:0005737">
    <property type="term" value="C:cytoplasm"/>
    <property type="evidence" value="ECO:0007669"/>
    <property type="project" value="UniProtKB-SubCell"/>
</dbReference>
<dbReference type="SUPFAM" id="SSF51011">
    <property type="entry name" value="Glycosyl hydrolase domain"/>
    <property type="match status" value="1"/>
</dbReference>
<gene>
    <name evidence="19" type="primary">treZ</name>
    <name evidence="19" type="ORF">EHT87_07435</name>
</gene>
<evidence type="ECO:0000256" key="14">
    <source>
        <dbReference type="PIRNR" id="PIRNR006337"/>
    </source>
</evidence>
<keyword evidence="6" id="KW-0963">Cytoplasm</keyword>
<feature type="domain" description="Glycosyl hydrolase family 13 catalytic" evidence="18">
    <location>
        <begin position="120"/>
        <end position="464"/>
    </location>
</feature>
<evidence type="ECO:0000313" key="20">
    <source>
        <dbReference type="Proteomes" id="UP000274271"/>
    </source>
</evidence>
<feature type="active site" description="Proton donor" evidence="15">
    <location>
        <position position="303"/>
    </location>
</feature>
<comment type="caution">
    <text evidence="19">The sequence shown here is derived from an EMBL/GenBank/DDBJ whole genome shotgun (WGS) entry which is preliminary data.</text>
</comment>
<dbReference type="SMART" id="SM00642">
    <property type="entry name" value="Aamy"/>
    <property type="match status" value="1"/>
</dbReference>
<evidence type="ECO:0000256" key="12">
    <source>
        <dbReference type="ARBA" id="ARBA00034013"/>
    </source>
</evidence>
<dbReference type="Gene3D" id="2.60.40.10">
    <property type="entry name" value="Immunoglobulins"/>
    <property type="match status" value="1"/>
</dbReference>
<evidence type="ECO:0000256" key="5">
    <source>
        <dbReference type="ARBA" id="ARBA00015938"/>
    </source>
</evidence>
<keyword evidence="8" id="KW-0119">Carbohydrate metabolism</keyword>
<sequence length="621" mass="70895">MHQLTNTRRSLGITFPAKNRAEIVLWAPQARHAAIKVYGHPTALPLKSEELGYWCAETDDIRPGDLYTFILDGETERPDPASLSQPQGVHGPSEAVNTAHFDWTDQDWPNHPLEDYVLYELHTGTFTSEGTFAAIEEKLDYLKSLGVTAIEIMPIAQFPETRNWGYDGVFPFAAQNSYGGVEGLHHLVNACHAKGLAVVLDVVYNHFGPEGNYTNDYGPYLTGKYCTPWGKAINFDDAWCDGVRRFFTENALMWLRDFHIDALRLDAVHAIKDFSPKHILEEIREQVDLLMENTGRRHYLIIESDLNDPRFISPPSEHGYGMDAQWMDEFHHALRVTVGEARKGYYADFTGINHLAKSYKDAYVYDGQYSVTRERYFGSSVENRPGQQFIVFSQNHDQIGNRMLGERSSQLYSFNILKLMAGAVMVSPYLPLLFMGEEWAEPNPFLYFVSHTETELVEAVRQGRKEEFSEFHAEGDVPDPSAEATFQQSKLQWDLLTEEPHQTLVQYYQTLIALRKQHPALRHLNRANLDVSVLEKQQTILLHRWHQDQHVLCCLNFAKEPQSVQLPAFREHWHKLLDSSEPEWQPPVLPGPAFREPAPDEVPDAGTLTVQPESIVIYGNA</sequence>
<dbReference type="SUPFAM" id="SSF51445">
    <property type="entry name" value="(Trans)glycosidases"/>
    <property type="match status" value="1"/>
</dbReference>
<reference evidence="19 20" key="1">
    <citation type="submission" date="2018-11" db="EMBL/GenBank/DDBJ databases">
        <authorList>
            <person name="Zhou Z."/>
            <person name="Wang G."/>
        </authorList>
    </citation>
    <scope>NUCLEOTIDE SEQUENCE [LARGE SCALE GENOMIC DNA]</scope>
    <source>
        <strain evidence="19 20">KCTC42998</strain>
    </source>
</reference>
<dbReference type="Pfam" id="PF11941">
    <property type="entry name" value="DUF3459"/>
    <property type="match status" value="1"/>
</dbReference>
<dbReference type="InterPro" id="IPR022567">
    <property type="entry name" value="DUF3459"/>
</dbReference>
<dbReference type="PANTHER" id="PTHR43651">
    <property type="entry name" value="1,4-ALPHA-GLUCAN-BRANCHING ENZYME"/>
    <property type="match status" value="1"/>
</dbReference>
<dbReference type="UniPathway" id="UPA00299"/>
<evidence type="ECO:0000259" key="18">
    <source>
        <dbReference type="SMART" id="SM00642"/>
    </source>
</evidence>
<keyword evidence="20" id="KW-1185">Reference proteome</keyword>
<dbReference type="InterPro" id="IPR012768">
    <property type="entry name" value="Trehalose_TreZ"/>
</dbReference>
<feature type="binding site" evidence="16">
    <location>
        <begin position="396"/>
        <end position="401"/>
    </location>
    <ligand>
        <name>substrate</name>
    </ligand>
</feature>
<keyword evidence="9 14" id="KW-0326">Glycosidase</keyword>
<dbReference type="InterPro" id="IPR044901">
    <property type="entry name" value="Trehalose_TreZ_E-set_sf"/>
</dbReference>
<dbReference type="SUPFAM" id="SSF81296">
    <property type="entry name" value="E set domains"/>
    <property type="match status" value="1"/>
</dbReference>
<evidence type="ECO:0000256" key="13">
    <source>
        <dbReference type="NCBIfam" id="TIGR02402"/>
    </source>
</evidence>
<evidence type="ECO:0000256" key="15">
    <source>
        <dbReference type="PIRSR" id="PIRSR006337-1"/>
    </source>
</evidence>
<evidence type="ECO:0000313" key="19">
    <source>
        <dbReference type="EMBL" id="RRB18096.1"/>
    </source>
</evidence>